<reference evidence="2 3" key="1">
    <citation type="journal article" date="2010" name="Stand. Genomic Sci.">
        <title>Complete genome sequence of Acidaminococcus fermentans type strain (VR4).</title>
        <authorList>
            <person name="Chang Y.J."/>
            <person name="Pukall R."/>
            <person name="Saunders E."/>
            <person name="Lapidus A."/>
            <person name="Copeland A."/>
            <person name="Nolan M."/>
            <person name="Glavina Del Rio T."/>
            <person name="Lucas S."/>
            <person name="Chen F."/>
            <person name="Tice H."/>
            <person name="Cheng J.F."/>
            <person name="Han C."/>
            <person name="Detter J.C."/>
            <person name="Bruce D."/>
            <person name="Goodwin L."/>
            <person name="Pitluck S."/>
            <person name="Mikhailova N."/>
            <person name="Liolios K."/>
            <person name="Pati A."/>
            <person name="Ivanova N."/>
            <person name="Mavromatis K."/>
            <person name="Chen A."/>
            <person name="Palaniappan K."/>
            <person name="Land M."/>
            <person name="Hauser L."/>
            <person name="Jeffries C.D."/>
            <person name="Brettin T."/>
            <person name="Rohde M."/>
            <person name="Goker M."/>
            <person name="Bristow J."/>
            <person name="Eisen J.A."/>
            <person name="Markowitz V."/>
            <person name="Hugenholtz P."/>
            <person name="Kyrpides N.C."/>
            <person name="Klenk H.P."/>
        </authorList>
    </citation>
    <scope>NUCLEOTIDE SEQUENCE [LARGE SCALE GENOMIC DNA]</scope>
    <source>
        <strain evidence="3">ATCC 25085 / DSM 20731 / CCUG 9996 / CIP 106432 / VR4</strain>
    </source>
</reference>
<dbReference type="OrthoDB" id="9775482at2"/>
<dbReference type="STRING" id="591001.Acfer_1259"/>
<dbReference type="PANTHER" id="PTHR41317">
    <property type="entry name" value="PD-(D_E)XK NUCLEASE FAMILY TRANSPOSASE"/>
    <property type="match status" value="1"/>
</dbReference>
<dbReference type="KEGG" id="afn:Acfer_1259"/>
<evidence type="ECO:0000256" key="1">
    <source>
        <dbReference type="SAM" id="MobiDB-lite"/>
    </source>
</evidence>
<accession>D2RKL8</accession>
<dbReference type="InterPro" id="IPR010106">
    <property type="entry name" value="RpnA"/>
</dbReference>
<dbReference type="Pfam" id="PF12784">
    <property type="entry name" value="PDDEXK_2"/>
    <property type="match status" value="1"/>
</dbReference>
<evidence type="ECO:0000313" key="2">
    <source>
        <dbReference type="EMBL" id="ADB47620.1"/>
    </source>
</evidence>
<name>D2RKL8_ACIFV</name>
<evidence type="ECO:0000313" key="3">
    <source>
        <dbReference type="Proteomes" id="UP000001902"/>
    </source>
</evidence>
<dbReference type="AlphaFoldDB" id="D2RKL8"/>
<dbReference type="RefSeq" id="WP_012938607.1">
    <property type="nucleotide sequence ID" value="NC_013740.1"/>
</dbReference>
<gene>
    <name evidence="2" type="ordered locus">Acfer_1259</name>
</gene>
<keyword evidence="3" id="KW-1185">Reference proteome</keyword>
<dbReference type="NCBIfam" id="TIGR01784">
    <property type="entry name" value="T_den_put_tspse"/>
    <property type="match status" value="1"/>
</dbReference>
<sequence length="285" mass="33596">MERIKTFDELTIRDNFLFQHVMRNERLCKHLIEKFLNIQIRSLQYQSFEKTIDLRLEGKSIRLDVFVEDNEGRVYDIEMQCSNSPRNDLAKRSRFYQSLIDGELLDKGKPYEELNPSYVIFICTFDPFHRGLPIYTFTHCCKEDNRVQLKDEETRMFLNSKGSENAADPDIAAFLRYVDGKAAEGRFVESLDQEVHLVKSMDKVRREYMILSDEIRRRQKEAAEEGWQEGMQKGMQKGMEKGREKEREANILGMLKEKIPVETISRITHYSLDQIQKLGKLHGLL</sequence>
<dbReference type="GeneID" id="78334959"/>
<dbReference type="Proteomes" id="UP000001902">
    <property type="component" value="Chromosome"/>
</dbReference>
<proteinExistence type="predicted"/>
<dbReference type="PANTHER" id="PTHR41317:SF1">
    <property type="entry name" value="PD-(D_E)XK NUCLEASE FAMILY TRANSPOSASE"/>
    <property type="match status" value="1"/>
</dbReference>
<dbReference type="HOGENOM" id="CLU_071023_2_0_9"/>
<protein>
    <submittedName>
        <fullName evidence="2">Tetracycline resistance leader peptide</fullName>
    </submittedName>
</protein>
<organism evidence="2 3">
    <name type="scientific">Acidaminococcus fermentans (strain ATCC 25085 / DSM 20731 / CCUG 9996 / CIP 106432 / VR4)</name>
    <dbReference type="NCBI Taxonomy" id="591001"/>
    <lineage>
        <taxon>Bacteria</taxon>
        <taxon>Bacillati</taxon>
        <taxon>Bacillota</taxon>
        <taxon>Negativicutes</taxon>
        <taxon>Acidaminococcales</taxon>
        <taxon>Acidaminococcaceae</taxon>
        <taxon>Acidaminococcus</taxon>
    </lineage>
</organism>
<dbReference type="eggNOG" id="COG5464">
    <property type="taxonomic scope" value="Bacteria"/>
</dbReference>
<feature type="region of interest" description="Disordered" evidence="1">
    <location>
        <begin position="222"/>
        <end position="241"/>
    </location>
</feature>
<dbReference type="EMBL" id="CP001859">
    <property type="protein sequence ID" value="ADB47620.1"/>
    <property type="molecule type" value="Genomic_DNA"/>
</dbReference>
<feature type="compositionally biased region" description="Low complexity" evidence="1">
    <location>
        <begin position="228"/>
        <end position="237"/>
    </location>
</feature>